<gene>
    <name evidence="1" type="ORF">BN2476_740091</name>
</gene>
<reference evidence="1" key="1">
    <citation type="submission" date="2016-12" db="EMBL/GenBank/DDBJ databases">
        <authorList>
            <person name="Moulin L."/>
        </authorList>
    </citation>
    <scope>NUCLEOTIDE SEQUENCE [LARGE SCALE GENOMIC DNA]</scope>
    <source>
        <strain evidence="1">STM 7183</strain>
    </source>
</reference>
<protein>
    <submittedName>
        <fullName evidence="1">Uncharacterized protein</fullName>
    </submittedName>
</protein>
<keyword evidence="2" id="KW-1185">Reference proteome</keyword>
<evidence type="ECO:0000313" key="2">
    <source>
        <dbReference type="Proteomes" id="UP000195569"/>
    </source>
</evidence>
<proteinExistence type="predicted"/>
<dbReference type="Proteomes" id="UP000195569">
    <property type="component" value="Unassembled WGS sequence"/>
</dbReference>
<comment type="caution">
    <text evidence="1">The sequence shown here is derived from an EMBL/GenBank/DDBJ whole genome shotgun (WGS) entry which is preliminary data.</text>
</comment>
<name>A0A1N7SRM0_9BURK</name>
<dbReference type="EMBL" id="CYGY02000074">
    <property type="protein sequence ID" value="SIT50047.1"/>
    <property type="molecule type" value="Genomic_DNA"/>
</dbReference>
<organism evidence="1 2">
    <name type="scientific">Paraburkholderia piptadeniae</name>
    <dbReference type="NCBI Taxonomy" id="1701573"/>
    <lineage>
        <taxon>Bacteria</taxon>
        <taxon>Pseudomonadati</taxon>
        <taxon>Pseudomonadota</taxon>
        <taxon>Betaproteobacteria</taxon>
        <taxon>Burkholderiales</taxon>
        <taxon>Burkholderiaceae</taxon>
        <taxon>Paraburkholderia</taxon>
    </lineage>
</organism>
<accession>A0A1N7SRM0</accession>
<sequence length="96" mass="10973">MGARIRTVNVPVRTKHRPRLAPELPDHIRRALLYSKVEYFPAPCARVSEVLETHIRGKINIHSLYGCDTSAEDEPQIASGRRHVMWCQQTQQGTPE</sequence>
<evidence type="ECO:0000313" key="1">
    <source>
        <dbReference type="EMBL" id="SIT50047.1"/>
    </source>
</evidence>
<dbReference type="AlphaFoldDB" id="A0A1N7SRM0"/>